<keyword evidence="2" id="KW-1185">Reference proteome</keyword>
<dbReference type="SUPFAM" id="SSF48452">
    <property type="entry name" value="TPR-like"/>
    <property type="match status" value="1"/>
</dbReference>
<name>A0A3D9UJM6_9MICO</name>
<protein>
    <recommendedName>
        <fullName evidence="3">Tetratricopeptide repeat protein</fullName>
    </recommendedName>
</protein>
<evidence type="ECO:0008006" key="3">
    <source>
        <dbReference type="Google" id="ProtNLM"/>
    </source>
</evidence>
<sequence>MVDEFERFQYAQRLFEQRRFAPAAKELEAILASDEGKGRADVRELHLRSLYHSAQLTKAEAVARAIIAEDPADAYAVVVLGRTLYRQRRYEEAEGYLRRAEAFGISTV</sequence>
<dbReference type="EMBL" id="QTUA01000001">
    <property type="protein sequence ID" value="REF29648.1"/>
    <property type="molecule type" value="Genomic_DNA"/>
</dbReference>
<reference evidence="1 2" key="1">
    <citation type="submission" date="2018-08" db="EMBL/GenBank/DDBJ databases">
        <title>Sequencing the genomes of 1000 actinobacteria strains.</title>
        <authorList>
            <person name="Klenk H.-P."/>
        </authorList>
    </citation>
    <scope>NUCLEOTIDE SEQUENCE [LARGE SCALE GENOMIC DNA]</scope>
    <source>
        <strain evidence="1 2">DSM 22967</strain>
    </source>
</reference>
<evidence type="ECO:0000313" key="2">
    <source>
        <dbReference type="Proteomes" id="UP000256253"/>
    </source>
</evidence>
<accession>A0A3D9UJM6</accession>
<organism evidence="1 2">
    <name type="scientific">Calidifontibacter indicus</name>
    <dbReference type="NCBI Taxonomy" id="419650"/>
    <lineage>
        <taxon>Bacteria</taxon>
        <taxon>Bacillati</taxon>
        <taxon>Actinomycetota</taxon>
        <taxon>Actinomycetes</taxon>
        <taxon>Micrococcales</taxon>
        <taxon>Dermacoccaceae</taxon>
        <taxon>Calidifontibacter</taxon>
    </lineage>
</organism>
<comment type="caution">
    <text evidence="1">The sequence shown here is derived from an EMBL/GenBank/DDBJ whole genome shotgun (WGS) entry which is preliminary data.</text>
</comment>
<dbReference type="Pfam" id="PF14559">
    <property type="entry name" value="TPR_19"/>
    <property type="match status" value="1"/>
</dbReference>
<dbReference type="OrthoDB" id="9799122at2"/>
<proteinExistence type="predicted"/>
<dbReference type="RefSeq" id="WP_115921740.1">
    <property type="nucleotide sequence ID" value="NZ_QTUA01000001.1"/>
</dbReference>
<gene>
    <name evidence="1" type="ORF">DFJ65_0611</name>
</gene>
<dbReference type="AlphaFoldDB" id="A0A3D9UJM6"/>
<dbReference type="Proteomes" id="UP000256253">
    <property type="component" value="Unassembled WGS sequence"/>
</dbReference>
<dbReference type="InterPro" id="IPR011990">
    <property type="entry name" value="TPR-like_helical_dom_sf"/>
</dbReference>
<dbReference type="Gene3D" id="1.25.40.10">
    <property type="entry name" value="Tetratricopeptide repeat domain"/>
    <property type="match status" value="1"/>
</dbReference>
<evidence type="ECO:0000313" key="1">
    <source>
        <dbReference type="EMBL" id="REF29648.1"/>
    </source>
</evidence>